<organism evidence="1 2">
    <name type="scientific">Candidatus Woesebacteria bacterium GWA1_42_12</name>
    <dbReference type="NCBI Taxonomy" id="1802472"/>
    <lineage>
        <taxon>Bacteria</taxon>
        <taxon>Candidatus Woeseibacteriota</taxon>
    </lineage>
</organism>
<dbReference type="PANTHER" id="PTHR28055">
    <property type="entry name" value="ALTERED INHERITANCE OF MITOCHONDRIA PROTEIN 41, MITOCHONDRIAL"/>
    <property type="match status" value="1"/>
</dbReference>
<dbReference type="AlphaFoldDB" id="A0A1F7WNV9"/>
<dbReference type="InterPro" id="IPR023168">
    <property type="entry name" value="GatB_Yqey_C_2"/>
</dbReference>
<dbReference type="SUPFAM" id="SSF89095">
    <property type="entry name" value="GatB/YqeY motif"/>
    <property type="match status" value="1"/>
</dbReference>
<dbReference type="EMBL" id="MGFK01000017">
    <property type="protein sequence ID" value="OGM04207.1"/>
    <property type="molecule type" value="Genomic_DNA"/>
</dbReference>
<gene>
    <name evidence="1" type="ORF">A2112_02685</name>
</gene>
<reference evidence="1 2" key="1">
    <citation type="journal article" date="2016" name="Nat. Commun.">
        <title>Thousands of microbial genomes shed light on interconnected biogeochemical processes in an aquifer system.</title>
        <authorList>
            <person name="Anantharaman K."/>
            <person name="Brown C.T."/>
            <person name="Hug L.A."/>
            <person name="Sharon I."/>
            <person name="Castelle C.J."/>
            <person name="Probst A.J."/>
            <person name="Thomas B.C."/>
            <person name="Singh A."/>
            <person name="Wilkins M.J."/>
            <person name="Karaoz U."/>
            <person name="Brodie E.L."/>
            <person name="Williams K.H."/>
            <person name="Hubbard S.S."/>
            <person name="Banfield J.F."/>
        </authorList>
    </citation>
    <scope>NUCLEOTIDE SEQUENCE [LARGE SCALE GENOMIC DNA]</scope>
</reference>
<evidence type="ECO:0008006" key="3">
    <source>
        <dbReference type="Google" id="ProtNLM"/>
    </source>
</evidence>
<sequence length="146" mass="16428">MIASSINQKIQDAMKARDDIRVSTLRLLSSAFNYERIAKQHELTEEEERAVVRREAKKRIEAIEAYEKAQVQEKADREKKELTILEEFLPQQMSDEDLAKVVDEAISSVHASKIADMGKVIGMVMGKTAGRADGGRVSQLVKKRLG</sequence>
<dbReference type="InterPro" id="IPR019004">
    <property type="entry name" value="YqeY/Aim41"/>
</dbReference>
<dbReference type="GO" id="GO:0016884">
    <property type="term" value="F:carbon-nitrogen ligase activity, with glutamine as amido-N-donor"/>
    <property type="evidence" value="ECO:0007669"/>
    <property type="project" value="InterPro"/>
</dbReference>
<proteinExistence type="predicted"/>
<name>A0A1F7WNV9_9BACT</name>
<protein>
    <recommendedName>
        <fullName evidence="3">Glutamyl-tRNA amidotransferase</fullName>
    </recommendedName>
</protein>
<dbReference type="Pfam" id="PF09424">
    <property type="entry name" value="YqeY"/>
    <property type="match status" value="1"/>
</dbReference>
<dbReference type="InterPro" id="IPR042184">
    <property type="entry name" value="YqeY/Aim41_N"/>
</dbReference>
<evidence type="ECO:0000313" key="1">
    <source>
        <dbReference type="EMBL" id="OGM04207.1"/>
    </source>
</evidence>
<dbReference type="Gene3D" id="1.10.1510.10">
    <property type="entry name" value="Uncharacterised protein YqeY/AIM41 PF09424, N-terminal domain"/>
    <property type="match status" value="1"/>
</dbReference>
<evidence type="ECO:0000313" key="2">
    <source>
        <dbReference type="Proteomes" id="UP000177091"/>
    </source>
</evidence>
<comment type="caution">
    <text evidence="1">The sequence shown here is derived from an EMBL/GenBank/DDBJ whole genome shotgun (WGS) entry which is preliminary data.</text>
</comment>
<dbReference type="InterPro" id="IPR003789">
    <property type="entry name" value="Asn/Gln_tRNA_amidoTrase-B-like"/>
</dbReference>
<dbReference type="Proteomes" id="UP000177091">
    <property type="component" value="Unassembled WGS sequence"/>
</dbReference>
<dbReference type="Gene3D" id="1.10.10.410">
    <property type="match status" value="1"/>
</dbReference>
<accession>A0A1F7WNV9</accession>
<dbReference type="PANTHER" id="PTHR28055:SF1">
    <property type="entry name" value="ALTERED INHERITANCE OF MITOCHONDRIA PROTEIN 41, MITOCHONDRIAL"/>
    <property type="match status" value="1"/>
</dbReference>